<proteinExistence type="predicted"/>
<sequence length="161" mass="17752">MSADRDAHSEYIPPQSGPCGKKEHLMEWRLAKYLGGSAGVLYGVTESGLMQDYIFEKWLNAFVNQVKYPEKPVLVLFDEHGSHVLTYKVTCAARDNIDKAIFPTLLKKLVASSFKADHVVGGFKGSGIYPFEELVMLSSTAEDGEIEGVMPVLSCLYGIDT</sequence>
<dbReference type="Pfam" id="PF03184">
    <property type="entry name" value="DDE_1"/>
    <property type="match status" value="1"/>
</dbReference>
<protein>
    <recommendedName>
        <fullName evidence="1">DDE-1 domain-containing protein</fullName>
    </recommendedName>
</protein>
<feature type="domain" description="DDE-1" evidence="1">
    <location>
        <begin position="34"/>
        <end position="109"/>
    </location>
</feature>
<evidence type="ECO:0000313" key="2">
    <source>
        <dbReference type="EMBL" id="CAD7394913.1"/>
    </source>
</evidence>
<dbReference type="AlphaFoldDB" id="A0A7R9CFK9"/>
<dbReference type="InterPro" id="IPR004875">
    <property type="entry name" value="DDE_SF_endonuclease_dom"/>
</dbReference>
<name>A0A7R9CFK9_TIMCR</name>
<dbReference type="GO" id="GO:0003676">
    <property type="term" value="F:nucleic acid binding"/>
    <property type="evidence" value="ECO:0007669"/>
    <property type="project" value="InterPro"/>
</dbReference>
<accession>A0A7R9CFK9</accession>
<gene>
    <name evidence="2" type="ORF">TCEB3V08_LOCUS2812</name>
</gene>
<dbReference type="EMBL" id="OC317093">
    <property type="protein sequence ID" value="CAD7394913.1"/>
    <property type="molecule type" value="Genomic_DNA"/>
</dbReference>
<organism evidence="2">
    <name type="scientific">Timema cristinae</name>
    <name type="common">Walking stick</name>
    <dbReference type="NCBI Taxonomy" id="61476"/>
    <lineage>
        <taxon>Eukaryota</taxon>
        <taxon>Metazoa</taxon>
        <taxon>Ecdysozoa</taxon>
        <taxon>Arthropoda</taxon>
        <taxon>Hexapoda</taxon>
        <taxon>Insecta</taxon>
        <taxon>Pterygota</taxon>
        <taxon>Neoptera</taxon>
        <taxon>Polyneoptera</taxon>
        <taxon>Phasmatodea</taxon>
        <taxon>Timematodea</taxon>
        <taxon>Timematoidea</taxon>
        <taxon>Timematidae</taxon>
        <taxon>Timema</taxon>
    </lineage>
</organism>
<evidence type="ECO:0000259" key="1">
    <source>
        <dbReference type="Pfam" id="PF03184"/>
    </source>
</evidence>
<reference evidence="2" key="1">
    <citation type="submission" date="2020-11" db="EMBL/GenBank/DDBJ databases">
        <authorList>
            <person name="Tran Van P."/>
        </authorList>
    </citation>
    <scope>NUCLEOTIDE SEQUENCE</scope>
</reference>